<name>A0A365H420_9ACTN</name>
<evidence type="ECO:0000259" key="1">
    <source>
        <dbReference type="Pfam" id="PF04149"/>
    </source>
</evidence>
<dbReference type="EMBL" id="QLYX01000011">
    <property type="protein sequence ID" value="RAY12973.1"/>
    <property type="molecule type" value="Genomic_DNA"/>
</dbReference>
<comment type="caution">
    <text evidence="2">The sequence shown here is derived from an EMBL/GenBank/DDBJ whole genome shotgun (WGS) entry which is preliminary data.</text>
</comment>
<protein>
    <submittedName>
        <fullName evidence="2">DUF397 domain-containing protein</fullName>
    </submittedName>
</protein>
<accession>A0A365H420</accession>
<reference evidence="2 3" key="1">
    <citation type="submission" date="2018-06" db="EMBL/GenBank/DDBJ databases">
        <title>Actinomadura craniellae sp. nov. isolated from marine sponge Craniella sp.</title>
        <authorList>
            <person name="Li L."/>
            <person name="Xu Q.H."/>
            <person name="Lin H.W."/>
            <person name="Lu Y.H."/>
        </authorList>
    </citation>
    <scope>NUCLEOTIDE SEQUENCE [LARGE SCALE GENOMIC DNA]</scope>
    <source>
        <strain evidence="2 3">LHW63021</strain>
    </source>
</reference>
<sequence>MNTPEWRKSSRSGGIENSDCVELARLPNVIGIRDSKAPQDGYLSLSPESFAHLIARLKRDESST</sequence>
<dbReference type="RefSeq" id="WP_111870160.1">
    <property type="nucleotide sequence ID" value="NZ_QLYX01000011.1"/>
</dbReference>
<dbReference type="Pfam" id="PF04149">
    <property type="entry name" value="DUF397"/>
    <property type="match status" value="1"/>
</dbReference>
<evidence type="ECO:0000313" key="3">
    <source>
        <dbReference type="Proteomes" id="UP000251891"/>
    </source>
</evidence>
<dbReference type="OrthoDB" id="3482428at2"/>
<dbReference type="InterPro" id="IPR007278">
    <property type="entry name" value="DUF397"/>
</dbReference>
<feature type="domain" description="DUF397" evidence="1">
    <location>
        <begin position="5"/>
        <end position="58"/>
    </location>
</feature>
<dbReference type="Proteomes" id="UP000251891">
    <property type="component" value="Unassembled WGS sequence"/>
</dbReference>
<dbReference type="AlphaFoldDB" id="A0A365H420"/>
<keyword evidence="3" id="KW-1185">Reference proteome</keyword>
<evidence type="ECO:0000313" key="2">
    <source>
        <dbReference type="EMBL" id="RAY12973.1"/>
    </source>
</evidence>
<proteinExistence type="predicted"/>
<gene>
    <name evidence="2" type="ORF">DPM19_22710</name>
</gene>
<organism evidence="2 3">
    <name type="scientific">Actinomadura craniellae</name>
    <dbReference type="NCBI Taxonomy" id="2231787"/>
    <lineage>
        <taxon>Bacteria</taxon>
        <taxon>Bacillati</taxon>
        <taxon>Actinomycetota</taxon>
        <taxon>Actinomycetes</taxon>
        <taxon>Streptosporangiales</taxon>
        <taxon>Thermomonosporaceae</taxon>
        <taxon>Actinomadura</taxon>
    </lineage>
</organism>